<reference evidence="3" key="3">
    <citation type="submission" date="2018-08" db="UniProtKB">
        <authorList>
            <consortium name="EnsemblPlants"/>
        </authorList>
    </citation>
    <scope>IDENTIFICATION</scope>
    <source>
        <strain evidence="3">cv. Bd21</strain>
    </source>
</reference>
<dbReference type="eggNOG" id="ENOG502QTMS">
    <property type="taxonomic scope" value="Eukaryota"/>
</dbReference>
<dbReference type="KEGG" id="bdi:100842368"/>
<dbReference type="InterPro" id="IPR051266">
    <property type="entry name" value="CLCR"/>
</dbReference>
<evidence type="ECO:0000313" key="3">
    <source>
        <dbReference type="EnsemblPlants" id="KQJ88676"/>
    </source>
</evidence>
<dbReference type="Pfam" id="PF13519">
    <property type="entry name" value="VWA_2"/>
    <property type="match status" value="1"/>
</dbReference>
<keyword evidence="4" id="KW-1185">Reference proteome</keyword>
<dbReference type="EMBL" id="CM000883">
    <property type="protein sequence ID" value="KQJ88676.1"/>
    <property type="molecule type" value="Genomic_DNA"/>
</dbReference>
<reference evidence="2 3" key="1">
    <citation type="journal article" date="2010" name="Nature">
        <title>Genome sequencing and analysis of the model grass Brachypodium distachyon.</title>
        <authorList>
            <consortium name="International Brachypodium Initiative"/>
        </authorList>
    </citation>
    <scope>NUCLEOTIDE SEQUENCE [LARGE SCALE GENOMIC DNA]</scope>
    <source>
        <strain evidence="2 3">Bd21</strain>
    </source>
</reference>
<feature type="domain" description="VWFA" evidence="1">
    <location>
        <begin position="62"/>
        <end position="253"/>
    </location>
</feature>
<dbReference type="HOGENOM" id="CLU_824877_0_0_1"/>
<dbReference type="Gene3D" id="3.40.50.410">
    <property type="entry name" value="von Willebrand factor, type A domain"/>
    <property type="match status" value="1"/>
</dbReference>
<reference evidence="2" key="2">
    <citation type="submission" date="2017-06" db="EMBL/GenBank/DDBJ databases">
        <title>WGS assembly of Brachypodium distachyon.</title>
        <authorList>
            <consortium name="The International Brachypodium Initiative"/>
            <person name="Lucas S."/>
            <person name="Harmon-Smith M."/>
            <person name="Lail K."/>
            <person name="Tice H."/>
            <person name="Grimwood J."/>
            <person name="Bruce D."/>
            <person name="Barry K."/>
            <person name="Shu S."/>
            <person name="Lindquist E."/>
            <person name="Wang M."/>
            <person name="Pitluck S."/>
            <person name="Vogel J.P."/>
            <person name="Garvin D.F."/>
            <person name="Mockler T.C."/>
            <person name="Schmutz J."/>
            <person name="Rokhsar D."/>
            <person name="Bevan M.W."/>
        </authorList>
    </citation>
    <scope>NUCLEOTIDE SEQUENCE</scope>
    <source>
        <strain evidence="2">Bd21</strain>
    </source>
</reference>
<dbReference type="EnsemblPlants" id="KQJ88676">
    <property type="protein sequence ID" value="KQJ88676"/>
    <property type="gene ID" value="BRADI_4g20520v3"/>
</dbReference>
<dbReference type="PANTHER" id="PTHR10579">
    <property type="entry name" value="CALCIUM-ACTIVATED CHLORIDE CHANNEL REGULATOR"/>
    <property type="match status" value="1"/>
</dbReference>
<name>I1IM22_BRADI</name>
<proteinExistence type="predicted"/>
<dbReference type="InterPro" id="IPR002035">
    <property type="entry name" value="VWF_A"/>
</dbReference>
<evidence type="ECO:0000313" key="2">
    <source>
        <dbReference type="EMBL" id="KQJ88676.1"/>
    </source>
</evidence>
<dbReference type="Proteomes" id="UP000008810">
    <property type="component" value="Chromosome 4"/>
</dbReference>
<dbReference type="GeneID" id="100842368"/>
<sequence length="351" mass="37994">MDSQHMTSTGTTQATPASVLQLSVFTTVKIQSVPGPAKYSNFPVWVTLEAPGAGQTARAPIDMVAAVDVSRSIHDNERLEQEKASVSLVIDLLLPGDRLAVVPFDEDVAKHAEELVDMSDQGKEKARSTVKSLTTGYGTRLSKPLERAEQILMERGDVERAAFIILLSDGGDTSILKDKEWERTDTSVLRDPKYPVRTFGFTGHNAKTMEFIATRTKGTYNAIDGAGNDIYHKFSGVVSGLLSKATFRLFSAVGLEAQLAAVHPGVSLVRIESREQRTNISDDGRSGSVRVGAMKAGETTEFTVYLDVPEGDAGMEAMEVLSIGGVYTQGWDGKRVGYRRGGVASLSYQKQ</sequence>
<dbReference type="SUPFAM" id="SSF53300">
    <property type="entry name" value="vWA-like"/>
    <property type="match status" value="1"/>
</dbReference>
<dbReference type="RefSeq" id="XP_003576091.1">
    <property type="nucleotide sequence ID" value="XM_003576043.4"/>
</dbReference>
<dbReference type="PANTHER" id="PTHR10579:SF166">
    <property type="entry name" value="VWFA DOMAIN-CONTAINING PROTEIN"/>
    <property type="match status" value="1"/>
</dbReference>
<dbReference type="PROSITE" id="PS50234">
    <property type="entry name" value="VWFA"/>
    <property type="match status" value="1"/>
</dbReference>
<dbReference type="ExpressionAtlas" id="I1IM22">
    <property type="expression patterns" value="baseline and differential"/>
</dbReference>
<dbReference type="Gramene" id="KQJ88676">
    <property type="protein sequence ID" value="KQJ88676"/>
    <property type="gene ID" value="BRADI_4g20520v3"/>
</dbReference>
<dbReference type="SMART" id="SM00327">
    <property type="entry name" value="VWA"/>
    <property type="match status" value="1"/>
</dbReference>
<dbReference type="AlphaFoldDB" id="I1IM22"/>
<dbReference type="InterPro" id="IPR036465">
    <property type="entry name" value="vWFA_dom_sf"/>
</dbReference>
<protein>
    <recommendedName>
        <fullName evidence="1">VWFA domain-containing protein</fullName>
    </recommendedName>
</protein>
<accession>I1IM22</accession>
<dbReference type="OrthoDB" id="687104at2759"/>
<evidence type="ECO:0000259" key="1">
    <source>
        <dbReference type="PROSITE" id="PS50234"/>
    </source>
</evidence>
<evidence type="ECO:0000313" key="4">
    <source>
        <dbReference type="Proteomes" id="UP000008810"/>
    </source>
</evidence>
<gene>
    <name evidence="3" type="primary">LOC100842368</name>
    <name evidence="2" type="ORF">BRADI_4g20520v3</name>
</gene>
<organism evidence="3">
    <name type="scientific">Brachypodium distachyon</name>
    <name type="common">Purple false brome</name>
    <name type="synonym">Trachynia distachya</name>
    <dbReference type="NCBI Taxonomy" id="15368"/>
    <lineage>
        <taxon>Eukaryota</taxon>
        <taxon>Viridiplantae</taxon>
        <taxon>Streptophyta</taxon>
        <taxon>Embryophyta</taxon>
        <taxon>Tracheophyta</taxon>
        <taxon>Spermatophyta</taxon>
        <taxon>Magnoliopsida</taxon>
        <taxon>Liliopsida</taxon>
        <taxon>Poales</taxon>
        <taxon>Poaceae</taxon>
        <taxon>BOP clade</taxon>
        <taxon>Pooideae</taxon>
        <taxon>Stipodae</taxon>
        <taxon>Brachypodieae</taxon>
        <taxon>Brachypodium</taxon>
    </lineage>
</organism>
<dbReference type="OMA" id="AGMEAME"/>